<protein>
    <submittedName>
        <fullName evidence="1">NAD(P)-dependent dehydrogenase (Short-subunit alcohol dehydrogenase family)</fullName>
    </submittedName>
</protein>
<evidence type="ECO:0000313" key="1">
    <source>
        <dbReference type="EMBL" id="MDP9686352.1"/>
    </source>
</evidence>
<dbReference type="RefSeq" id="WP_306888696.1">
    <property type="nucleotide sequence ID" value="NZ_JAURUD010000001.1"/>
</dbReference>
<feature type="non-terminal residue" evidence="1">
    <location>
        <position position="1"/>
    </location>
</feature>
<proteinExistence type="predicted"/>
<dbReference type="GeneID" id="91555835"/>
<comment type="caution">
    <text evidence="1">The sequence shown here is derived from an EMBL/GenBank/DDBJ whole genome shotgun (WGS) entry which is preliminary data.</text>
</comment>
<dbReference type="SUPFAM" id="SSF51735">
    <property type="entry name" value="NAD(P)-binding Rossmann-fold domains"/>
    <property type="match status" value="1"/>
</dbReference>
<sequence length="136" mass="14009">RPACARPAPLCSRRSRTAPAAAAGEPLFVTADLTAPGGIDAVVPAVRDRFGIPDVVVYTLGGSHASAGGFAALTDAHWQDEFALSPLVAVRLDRALLLAMRDTGRGAVVHVSFIQRRLPLPDAALGYAAAKAALAT</sequence>
<reference evidence="1 2" key="1">
    <citation type="submission" date="2023-07" db="EMBL/GenBank/DDBJ databases">
        <title>Sequencing the genomes of 1000 actinobacteria strains.</title>
        <authorList>
            <person name="Klenk H.-P."/>
        </authorList>
    </citation>
    <scope>NUCLEOTIDE SEQUENCE [LARGE SCALE GENOMIC DNA]</scope>
    <source>
        <strain evidence="1 2">DSM 40229</strain>
    </source>
</reference>
<evidence type="ECO:0000313" key="2">
    <source>
        <dbReference type="Proteomes" id="UP001231675"/>
    </source>
</evidence>
<organism evidence="1 2">
    <name type="scientific">Streptomyces griseoviridis</name>
    <dbReference type="NCBI Taxonomy" id="45398"/>
    <lineage>
        <taxon>Bacteria</taxon>
        <taxon>Bacillati</taxon>
        <taxon>Actinomycetota</taxon>
        <taxon>Actinomycetes</taxon>
        <taxon>Kitasatosporales</taxon>
        <taxon>Streptomycetaceae</taxon>
        <taxon>Streptomyces</taxon>
    </lineage>
</organism>
<dbReference type="InterPro" id="IPR002347">
    <property type="entry name" value="SDR_fam"/>
</dbReference>
<keyword evidence="2" id="KW-1185">Reference proteome</keyword>
<dbReference type="Gene3D" id="3.40.50.720">
    <property type="entry name" value="NAD(P)-binding Rossmann-like Domain"/>
    <property type="match status" value="1"/>
</dbReference>
<dbReference type="EMBL" id="JAURUD010000001">
    <property type="protein sequence ID" value="MDP9686352.1"/>
    <property type="molecule type" value="Genomic_DNA"/>
</dbReference>
<dbReference type="InterPro" id="IPR036291">
    <property type="entry name" value="NAD(P)-bd_dom_sf"/>
</dbReference>
<accession>A0ABT9LS52</accession>
<dbReference type="Proteomes" id="UP001231675">
    <property type="component" value="Unassembled WGS sequence"/>
</dbReference>
<name>A0ABT9LS52_STRGD</name>
<gene>
    <name evidence="1" type="ORF">J2S47_006854</name>
</gene>
<dbReference type="Pfam" id="PF13561">
    <property type="entry name" value="adh_short_C2"/>
    <property type="match status" value="1"/>
</dbReference>